<protein>
    <submittedName>
        <fullName evidence="2">Uncharacterized protein</fullName>
    </submittedName>
</protein>
<feature type="compositionally biased region" description="Basic residues" evidence="1">
    <location>
        <begin position="130"/>
        <end position="143"/>
    </location>
</feature>
<name>A0A6C0KZA0_9ZZZZ</name>
<evidence type="ECO:0000313" key="2">
    <source>
        <dbReference type="EMBL" id="QHU21987.1"/>
    </source>
</evidence>
<organism evidence="2">
    <name type="scientific">viral metagenome</name>
    <dbReference type="NCBI Taxonomy" id="1070528"/>
    <lineage>
        <taxon>unclassified sequences</taxon>
        <taxon>metagenomes</taxon>
        <taxon>organismal metagenomes</taxon>
    </lineage>
</organism>
<feature type="compositionally biased region" description="Basic residues" evidence="1">
    <location>
        <begin position="1"/>
        <end position="11"/>
    </location>
</feature>
<feature type="region of interest" description="Disordered" evidence="1">
    <location>
        <begin position="125"/>
        <end position="153"/>
    </location>
</feature>
<dbReference type="AlphaFoldDB" id="A0A6C0KZA0"/>
<proteinExistence type="predicted"/>
<accession>A0A6C0KZA0</accession>
<dbReference type="EMBL" id="MN740994">
    <property type="protein sequence ID" value="QHU21987.1"/>
    <property type="molecule type" value="Genomic_DNA"/>
</dbReference>
<sequence length="269" mass="27847">MVRSTKRKNTRRGGGWSQGPALSQQAYYVPEYKMYSECYPMDRPGMIQSNPNPALAQTPMAGGGCGLMRGGAGCGVMRGGAGCGLMRGGAGCGVMRGGAGCGVMRGGKTRRRSIRRSRTGTCGYYGARGGSKRSKKTGRKTQRGGRYGIDVGSSVGGDGPNVAPVTAHVPCEAYRPMPINPTSAMMLTQAPNPDVMVGSLRPAYIQAGGAAYTPAPLAYTAPRAGFTFQPNIAQGQVLYPGQIPYEEVVSQQTGCGATCGSAIAAINKS</sequence>
<evidence type="ECO:0000256" key="1">
    <source>
        <dbReference type="SAM" id="MobiDB-lite"/>
    </source>
</evidence>
<reference evidence="2" key="1">
    <citation type="journal article" date="2020" name="Nature">
        <title>Giant virus diversity and host interactions through global metagenomics.</title>
        <authorList>
            <person name="Schulz F."/>
            <person name="Roux S."/>
            <person name="Paez-Espino D."/>
            <person name="Jungbluth S."/>
            <person name="Walsh D.A."/>
            <person name="Denef V.J."/>
            <person name="McMahon K.D."/>
            <person name="Konstantinidis K.T."/>
            <person name="Eloe-Fadrosh E.A."/>
            <person name="Kyrpides N.C."/>
            <person name="Woyke T."/>
        </authorList>
    </citation>
    <scope>NUCLEOTIDE SEQUENCE</scope>
    <source>
        <strain evidence="2">GVMAG-S-3300013286-35</strain>
    </source>
</reference>
<feature type="region of interest" description="Disordered" evidence="1">
    <location>
        <begin position="1"/>
        <end position="20"/>
    </location>
</feature>